<dbReference type="AlphaFoldDB" id="A0A5K7Z5I5"/>
<dbReference type="EMBL" id="AP021875">
    <property type="protein sequence ID" value="BBO77262.1"/>
    <property type="molecule type" value="Genomic_DNA"/>
</dbReference>
<accession>A0A5K7Z5I5</accession>
<sequence>MPTDIRDQPSIGHDEVLGLNFINPAAPYVFRKHFRQGLRSHIMEILAPRDVETERNGTISADGMRRFPMARPRRMLRIFRSRLRTLDDALKEIGRVKTVERYLAPDFMATSVECIVDYQGPQGRDLLLCGFQEYVAGGIVDPWTILDQSDLLPALYDGAAGSADGDAPPRNRWIWTVRQNGAEFVTRIKRMIVEAATIPDLAGAGNLIATASGEIRLVDINNISPVDFDGSILLDEKGYPVCDKSIEALALIENKIAGQPVDKQSELYKNFFDPVRWKAVKAKEAEFWSRIENTV</sequence>
<evidence type="ECO:0000313" key="1">
    <source>
        <dbReference type="EMBL" id="BBO77262.1"/>
    </source>
</evidence>
<organism evidence="1 2">
    <name type="scientific">Desulfosarcina widdelii</name>
    <dbReference type="NCBI Taxonomy" id="947919"/>
    <lineage>
        <taxon>Bacteria</taxon>
        <taxon>Pseudomonadati</taxon>
        <taxon>Thermodesulfobacteriota</taxon>
        <taxon>Desulfobacteria</taxon>
        <taxon>Desulfobacterales</taxon>
        <taxon>Desulfosarcinaceae</taxon>
        <taxon>Desulfosarcina</taxon>
    </lineage>
</organism>
<reference evidence="1 2" key="1">
    <citation type="submission" date="2019-11" db="EMBL/GenBank/DDBJ databases">
        <title>Comparative genomics of hydrocarbon-degrading Desulfosarcina strains.</title>
        <authorList>
            <person name="Watanabe M."/>
            <person name="Kojima H."/>
            <person name="Fukui M."/>
        </authorList>
    </citation>
    <scope>NUCLEOTIDE SEQUENCE [LARGE SCALE GENOMIC DNA]</scope>
    <source>
        <strain evidence="1 2">PP31</strain>
    </source>
</reference>
<keyword evidence="2" id="KW-1185">Reference proteome</keyword>
<dbReference type="OrthoDB" id="5417057at2"/>
<gene>
    <name evidence="1" type="ORF">DSCW_46790</name>
</gene>
<evidence type="ECO:0000313" key="2">
    <source>
        <dbReference type="Proteomes" id="UP000427769"/>
    </source>
</evidence>
<dbReference type="RefSeq" id="WP_155306027.1">
    <property type="nucleotide sequence ID" value="NZ_AP021875.1"/>
</dbReference>
<protein>
    <submittedName>
        <fullName evidence="1">Uncharacterized protein</fullName>
    </submittedName>
</protein>
<name>A0A5K7Z5I5_9BACT</name>
<dbReference type="Proteomes" id="UP000427769">
    <property type="component" value="Chromosome"/>
</dbReference>
<proteinExistence type="predicted"/>
<dbReference type="KEGG" id="dwd:DSCW_46790"/>